<accession>A0A852X999</accession>
<dbReference type="Proteomes" id="UP000549066">
    <property type="component" value="Unassembled WGS sequence"/>
</dbReference>
<dbReference type="EMBL" id="JACCFI010000001">
    <property type="protein sequence ID" value="NYG22445.1"/>
    <property type="molecule type" value="Genomic_DNA"/>
</dbReference>
<dbReference type="Pfam" id="PF10633">
    <property type="entry name" value="NPCBM_assoc"/>
    <property type="match status" value="1"/>
</dbReference>
<protein>
    <recommendedName>
        <fullName evidence="2">Alpha-galactosidase NEW3 domain-containing protein</fullName>
    </recommendedName>
</protein>
<dbReference type="RefSeq" id="WP_179552254.1">
    <property type="nucleotide sequence ID" value="NZ_JACCFI010000001.1"/>
</dbReference>
<evidence type="ECO:0000259" key="2">
    <source>
        <dbReference type="Pfam" id="PF10633"/>
    </source>
</evidence>
<name>A0A852X999_9MICO</name>
<organism evidence="3 4">
    <name type="scientific">Agromyces hippuratus</name>
    <dbReference type="NCBI Taxonomy" id="286438"/>
    <lineage>
        <taxon>Bacteria</taxon>
        <taxon>Bacillati</taxon>
        <taxon>Actinomycetota</taxon>
        <taxon>Actinomycetes</taxon>
        <taxon>Micrococcales</taxon>
        <taxon>Microbacteriaceae</taxon>
        <taxon>Agromyces</taxon>
    </lineage>
</organism>
<gene>
    <name evidence="3" type="ORF">BJY17_003192</name>
</gene>
<dbReference type="AlphaFoldDB" id="A0A852X999"/>
<dbReference type="Pfam" id="PF05345">
    <property type="entry name" value="He_PIG"/>
    <property type="match status" value="1"/>
</dbReference>
<dbReference type="GO" id="GO:0005975">
    <property type="term" value="P:carbohydrate metabolic process"/>
    <property type="evidence" value="ECO:0007669"/>
    <property type="project" value="UniProtKB-ARBA"/>
</dbReference>
<dbReference type="InterPro" id="IPR018905">
    <property type="entry name" value="A-galactase_NEW3"/>
</dbReference>
<feature type="signal peptide" evidence="1">
    <location>
        <begin position="1"/>
        <end position="29"/>
    </location>
</feature>
<dbReference type="InterPro" id="IPR013783">
    <property type="entry name" value="Ig-like_fold"/>
</dbReference>
<evidence type="ECO:0000313" key="4">
    <source>
        <dbReference type="Proteomes" id="UP000549066"/>
    </source>
</evidence>
<reference evidence="3 4" key="1">
    <citation type="submission" date="2020-07" db="EMBL/GenBank/DDBJ databases">
        <title>Sequencing the genomes of 1000 actinobacteria strains.</title>
        <authorList>
            <person name="Klenk H.-P."/>
        </authorList>
    </citation>
    <scope>NUCLEOTIDE SEQUENCE [LARGE SCALE GENOMIC DNA]</scope>
    <source>
        <strain evidence="3 4">DSM 8598</strain>
    </source>
</reference>
<feature type="domain" description="Alpha-galactosidase NEW3" evidence="2">
    <location>
        <begin position="811"/>
        <end position="875"/>
    </location>
</feature>
<proteinExistence type="predicted"/>
<feature type="chain" id="PRO_5032772795" description="Alpha-galactosidase NEW3 domain-containing protein" evidence="1">
    <location>
        <begin position="30"/>
        <end position="1073"/>
    </location>
</feature>
<dbReference type="Gene3D" id="2.60.40.10">
    <property type="entry name" value="Immunoglobulins"/>
    <property type="match status" value="1"/>
</dbReference>
<comment type="caution">
    <text evidence="3">The sequence shown here is derived from an EMBL/GenBank/DDBJ whole genome shotgun (WGS) entry which is preliminary data.</text>
</comment>
<evidence type="ECO:0000256" key="1">
    <source>
        <dbReference type="SAM" id="SignalP"/>
    </source>
</evidence>
<evidence type="ECO:0000313" key="3">
    <source>
        <dbReference type="EMBL" id="NYG22445.1"/>
    </source>
</evidence>
<sequence length="1073" mass="112528">MKRHPALQALTIASVVAVSTAGAVSSASAAEPAAPGASDGITVTAGALSIGLDAAGTVTSLVDQRLGENHLAADKRAPLVSLVIDGEQEVPTGVTQDGDTLVFSDDSAGYEIEVAIDASASYTTLEVVDVRAPEGTDVESLLWGPLPTSITETVGETVGVVRDGDFAIGVRPLNDHTEGGWPQEYQDTGWQSEVEANPSSLEVAPVSEPLEEWSVAGVTPWGTVLRAFSFDYSSERLRSQPNGYQVPVGPLPDSTVVGSKLAVFGGTPSMVPTVLSTISKGESLPYPTIDGQWQKVAQATSQSFLVLGDLRTSNLDAAAKYAKAAGLEYLYSLPNAAGPWKATGHYEFDSSLGGSDAAVADFVDRAEELGVKVGVHTLSDFVASNDAYVQPAPADERLALGGRAELTRPLSSSANVLYLDDDTLLAAGAQGKKLRVGDEFIDYGSFRQVGEEWEVTGLTRGRWGSTAAAHESGASAARLLQNQYGGALGDLGIIDEISTRFADMWNDTGIRAMSFDGLESASQAGYGGYGIARMVNGTFSQVDDHDGFISETSRMTSNAWDGLSRASWGEVASTSMDQVFLNNAFYNANYLPPMMGWIHLAGNESLLSIESKLARAAGLDAGTGLQTSVGSLNGGGAQTTLVLDAIKQWETARNLGAFTAEQREALRDRSTNWHLTMVSAEREWSLQQLDASGAPIGEPQSVSAPEPAIVTEKLTDAEAGTLYGQVVESNSPATIRYEVTAGSLPRGLELNADTGGIIGIAEKPGSSRFTVTARGSAGIADSSKEFTLQVRPFTPRADVELEMPLEPSAPATVTVTNAGTHAMKNVRIEASAGNGWAISPELETVRKLDAGEAVTVELQLTEQDDASRTVSVKTRVRFDAPGSKDNELTREATLELPLANIAAAYNRVSISDDAAPRTANFDGAGNSYSAQALAAAGLVAGAEFEHDGLSFTWPSAVGTPNSVAGSATFEVSGDGTRLGLLGSAVGPQAGSGTITYRDGSTQPFEVAFNNWAGEEAEDAVISSRYRNTPSGPANHGYHYRVFFDSVELDPAKEVYTITLPANGSMRVFSVAIG</sequence>
<keyword evidence="4" id="KW-1185">Reference proteome</keyword>
<keyword evidence="1" id="KW-0732">Signal</keyword>